<dbReference type="InterPro" id="IPR015655">
    <property type="entry name" value="PP2C"/>
</dbReference>
<dbReference type="CDD" id="cd00143">
    <property type="entry name" value="PP2Cc"/>
    <property type="match status" value="1"/>
</dbReference>
<dbReference type="GO" id="GO:0004722">
    <property type="term" value="F:protein serine/threonine phosphatase activity"/>
    <property type="evidence" value="ECO:0007669"/>
    <property type="project" value="InterPro"/>
</dbReference>
<dbReference type="SMART" id="SM00331">
    <property type="entry name" value="PP2C_SIG"/>
    <property type="match status" value="1"/>
</dbReference>
<evidence type="ECO:0000259" key="1">
    <source>
        <dbReference type="PROSITE" id="PS51746"/>
    </source>
</evidence>
<dbReference type="Pfam" id="PF13672">
    <property type="entry name" value="PP2C_2"/>
    <property type="match status" value="1"/>
</dbReference>
<dbReference type="EMBL" id="QRHG01000060">
    <property type="protein sequence ID" value="RHF55707.1"/>
    <property type="molecule type" value="Genomic_DNA"/>
</dbReference>
<gene>
    <name evidence="2" type="ORF">DW672_13415</name>
</gene>
<evidence type="ECO:0000313" key="2">
    <source>
        <dbReference type="EMBL" id="RHF55707.1"/>
    </source>
</evidence>
<dbReference type="SUPFAM" id="SSF81606">
    <property type="entry name" value="PP2C-like"/>
    <property type="match status" value="1"/>
</dbReference>
<dbReference type="InterPro" id="IPR036457">
    <property type="entry name" value="PPM-type-like_dom_sf"/>
</dbReference>
<accession>A0A414P104</accession>
<evidence type="ECO:0000313" key="3">
    <source>
        <dbReference type="Proteomes" id="UP000284902"/>
    </source>
</evidence>
<organism evidence="2 3">
    <name type="scientific">[Ruminococcus] lactaris</name>
    <dbReference type="NCBI Taxonomy" id="46228"/>
    <lineage>
        <taxon>Bacteria</taxon>
        <taxon>Bacillati</taxon>
        <taxon>Bacillota</taxon>
        <taxon>Clostridia</taxon>
        <taxon>Lachnospirales</taxon>
        <taxon>Lachnospiraceae</taxon>
        <taxon>Mediterraneibacter</taxon>
    </lineage>
</organism>
<dbReference type="AlphaFoldDB" id="A0A414P104"/>
<feature type="domain" description="PPM-type phosphatase" evidence="1">
    <location>
        <begin position="4"/>
        <end position="254"/>
    </location>
</feature>
<dbReference type="InterPro" id="IPR001932">
    <property type="entry name" value="PPM-type_phosphatase-like_dom"/>
</dbReference>
<dbReference type="Proteomes" id="UP000284902">
    <property type="component" value="Unassembled WGS sequence"/>
</dbReference>
<dbReference type="SMART" id="SM00332">
    <property type="entry name" value="PP2Cc"/>
    <property type="match status" value="1"/>
</dbReference>
<dbReference type="PANTHER" id="PTHR47992">
    <property type="entry name" value="PROTEIN PHOSPHATASE"/>
    <property type="match status" value="1"/>
</dbReference>
<comment type="caution">
    <text evidence="2">The sequence shown here is derived from an EMBL/GenBank/DDBJ whole genome shotgun (WGS) entry which is preliminary data.</text>
</comment>
<reference evidence="2 3" key="1">
    <citation type="submission" date="2018-08" db="EMBL/GenBank/DDBJ databases">
        <title>A genome reference for cultivated species of the human gut microbiota.</title>
        <authorList>
            <person name="Zou Y."/>
            <person name="Xue W."/>
            <person name="Luo G."/>
        </authorList>
    </citation>
    <scope>NUCLEOTIDE SEQUENCE [LARGE SCALE GENOMIC DNA]</scope>
    <source>
        <strain evidence="2 3">AM25-1LB</strain>
    </source>
</reference>
<name>A0A414P104_9FIRM</name>
<proteinExistence type="predicted"/>
<sequence length="255" mass="28411">MNFLISANTDIGTTKQTNQDSLAVKILNTVQGRMVFAVLCDGMGGLANGEIASASLVHAFESWCSQELPKLCKAPLEDNVIRNQWEKIIDEMNQKIKVYGLKQGVRMGTTAVVMLLTDQRYYIMNVGDSRIYELGDQLSQLTTDQTVVGREVALGHITEAEAKVDERRNVLLQCVGASDTVYPEMIFGSPKANTVYILCSDGFRHEISSEEIASQFDPHLLMDNNTMSQRAAELIEENKRRGERDNISVALVRTF</sequence>
<protein>
    <submittedName>
        <fullName evidence="2">Serine/threonine-protein phosphatase</fullName>
    </submittedName>
</protein>
<dbReference type="PROSITE" id="PS51746">
    <property type="entry name" value="PPM_2"/>
    <property type="match status" value="1"/>
</dbReference>
<dbReference type="RefSeq" id="WP_023921400.1">
    <property type="nucleotide sequence ID" value="NZ_CAJMJQ010000034.1"/>
</dbReference>
<dbReference type="Gene3D" id="3.60.40.10">
    <property type="entry name" value="PPM-type phosphatase domain"/>
    <property type="match status" value="1"/>
</dbReference>